<feature type="transmembrane region" description="Helical" evidence="7">
    <location>
        <begin position="52"/>
        <end position="68"/>
    </location>
</feature>
<evidence type="ECO:0000256" key="3">
    <source>
        <dbReference type="ARBA" id="ARBA00022475"/>
    </source>
</evidence>
<evidence type="ECO:0000313" key="10">
    <source>
        <dbReference type="Proteomes" id="UP000293912"/>
    </source>
</evidence>
<proteinExistence type="predicted"/>
<dbReference type="CDD" id="cd17321">
    <property type="entry name" value="MFS_MMR_MDR_like"/>
    <property type="match status" value="1"/>
</dbReference>
<dbReference type="PRINTS" id="PR01036">
    <property type="entry name" value="TCRTETB"/>
</dbReference>
<feature type="domain" description="Major facilitator superfamily (MFS) profile" evidence="8">
    <location>
        <begin position="14"/>
        <end position="409"/>
    </location>
</feature>
<evidence type="ECO:0000313" key="9">
    <source>
        <dbReference type="EMBL" id="QBM26617.1"/>
    </source>
</evidence>
<keyword evidence="6 7" id="KW-0472">Membrane</keyword>
<dbReference type="InterPro" id="IPR011701">
    <property type="entry name" value="MFS"/>
</dbReference>
<sequence>MSQFLSHRPGPTGALAGLSLSVLLSSLGTSMANVSLPSLTQAFGASFQQVQWVVLSYLLAMTALVVVAGRLGDRLGRRRLLMAGLLLFTLASVLCARAPSLEALVAARALQGLGAATMMTLAMAMTGDTVSKERTGSAMGWLASMSAVGTALGPSAGGLLIAWLDWRAMFLSTVPLSLLTLWLVHRHLPAPAPVSTPRSGTPTEAAALWQGTALGAGLVMNALVATVMMATLVIGPFFLSGGLGLGTAGVGAAMSAGPLMSMVFGFVAGKLVDRWGAAHTLRTGLLVMLAGALGLAVLPGPWGLAGYLLAISVLTPGYQLFQAANNTATLTRLPAARRGEVSGLLNLARNLGLMAGASVMGWVFAWVTTEPAAAAPATLLHGVQVTFGAAAGLLVLSMLVGRTTRPAASGL</sequence>
<accession>A0A4P6WT87</accession>
<dbReference type="PANTHER" id="PTHR42718">
    <property type="entry name" value="MAJOR FACILITATOR SUPERFAMILY MULTIDRUG TRANSPORTER MFSC"/>
    <property type="match status" value="1"/>
</dbReference>
<name>A0A4P6WT87_HYDPS</name>
<dbReference type="Gene3D" id="1.20.1720.10">
    <property type="entry name" value="Multidrug resistance protein D"/>
    <property type="match status" value="1"/>
</dbReference>
<feature type="transmembrane region" description="Helical" evidence="7">
    <location>
        <begin position="280"/>
        <end position="298"/>
    </location>
</feature>
<keyword evidence="10" id="KW-1185">Reference proteome</keyword>
<organism evidence="9 10">
    <name type="scientific">Hydrogenophaga pseudoflava</name>
    <name type="common">Pseudomonas carboxydoflava</name>
    <dbReference type="NCBI Taxonomy" id="47421"/>
    <lineage>
        <taxon>Bacteria</taxon>
        <taxon>Pseudomonadati</taxon>
        <taxon>Pseudomonadota</taxon>
        <taxon>Betaproteobacteria</taxon>
        <taxon>Burkholderiales</taxon>
        <taxon>Comamonadaceae</taxon>
        <taxon>Hydrogenophaga</taxon>
    </lineage>
</organism>
<evidence type="ECO:0000256" key="4">
    <source>
        <dbReference type="ARBA" id="ARBA00022692"/>
    </source>
</evidence>
<keyword evidence="4 7" id="KW-0812">Transmembrane</keyword>
<keyword evidence="5 7" id="KW-1133">Transmembrane helix</keyword>
<dbReference type="AlphaFoldDB" id="A0A4P6WT87"/>
<feature type="transmembrane region" description="Helical" evidence="7">
    <location>
        <begin position="379"/>
        <end position="401"/>
    </location>
</feature>
<gene>
    <name evidence="9" type="primary">hsrA</name>
    <name evidence="9" type="ORF">HPF_02915</name>
</gene>
<evidence type="ECO:0000256" key="7">
    <source>
        <dbReference type="SAM" id="Phobius"/>
    </source>
</evidence>
<dbReference type="InterPro" id="IPR020846">
    <property type="entry name" value="MFS_dom"/>
</dbReference>
<dbReference type="SUPFAM" id="SSF103473">
    <property type="entry name" value="MFS general substrate transporter"/>
    <property type="match status" value="1"/>
</dbReference>
<comment type="subcellular location">
    <subcellularLocation>
        <location evidence="1">Cell membrane</location>
        <topology evidence="1">Multi-pass membrane protein</topology>
    </subcellularLocation>
</comment>
<dbReference type="PANTHER" id="PTHR42718:SF46">
    <property type="entry name" value="BLR6921 PROTEIN"/>
    <property type="match status" value="1"/>
</dbReference>
<feature type="transmembrane region" description="Helical" evidence="7">
    <location>
        <begin position="304"/>
        <end position="323"/>
    </location>
</feature>
<dbReference type="GO" id="GO:0005886">
    <property type="term" value="C:plasma membrane"/>
    <property type="evidence" value="ECO:0007669"/>
    <property type="project" value="UniProtKB-SubCell"/>
</dbReference>
<protein>
    <submittedName>
        <fullName evidence="9">Putative transport protein HsrA</fullName>
    </submittedName>
</protein>
<feature type="transmembrane region" description="Helical" evidence="7">
    <location>
        <begin position="344"/>
        <end position="367"/>
    </location>
</feature>
<feature type="transmembrane region" description="Helical" evidence="7">
    <location>
        <begin position="138"/>
        <end position="162"/>
    </location>
</feature>
<keyword evidence="2" id="KW-0813">Transport</keyword>
<feature type="transmembrane region" description="Helical" evidence="7">
    <location>
        <begin position="105"/>
        <end position="126"/>
    </location>
</feature>
<evidence type="ECO:0000256" key="6">
    <source>
        <dbReference type="ARBA" id="ARBA00023136"/>
    </source>
</evidence>
<reference evidence="9 10" key="1">
    <citation type="submission" date="2019-03" db="EMBL/GenBank/DDBJ databases">
        <authorList>
            <person name="Sebastian G."/>
            <person name="Baumann P."/>
            <person name="Ruckert C."/>
            <person name="Kalinowski J."/>
            <person name="Nebel B."/>
            <person name="Takors R."/>
            <person name="Blombach B."/>
        </authorList>
    </citation>
    <scope>NUCLEOTIDE SEQUENCE [LARGE SCALE GENOMIC DNA]</scope>
    <source>
        <strain evidence="9 10">DSM 1084</strain>
    </source>
</reference>
<dbReference type="Pfam" id="PF07690">
    <property type="entry name" value="MFS_1"/>
    <property type="match status" value="1"/>
</dbReference>
<dbReference type="RefSeq" id="WP_133155706.1">
    <property type="nucleotide sequence ID" value="NZ_CP037867.1"/>
</dbReference>
<dbReference type="PROSITE" id="PS50850">
    <property type="entry name" value="MFS"/>
    <property type="match status" value="1"/>
</dbReference>
<evidence type="ECO:0000256" key="5">
    <source>
        <dbReference type="ARBA" id="ARBA00022989"/>
    </source>
</evidence>
<evidence type="ECO:0000259" key="8">
    <source>
        <dbReference type="PROSITE" id="PS50850"/>
    </source>
</evidence>
<dbReference type="EMBL" id="CP037867">
    <property type="protein sequence ID" value="QBM26617.1"/>
    <property type="molecule type" value="Genomic_DNA"/>
</dbReference>
<dbReference type="GO" id="GO:0022857">
    <property type="term" value="F:transmembrane transporter activity"/>
    <property type="evidence" value="ECO:0007669"/>
    <property type="project" value="InterPro"/>
</dbReference>
<feature type="transmembrane region" description="Helical" evidence="7">
    <location>
        <begin position="245"/>
        <end position="268"/>
    </location>
</feature>
<dbReference type="Proteomes" id="UP000293912">
    <property type="component" value="Chromosome"/>
</dbReference>
<evidence type="ECO:0000256" key="1">
    <source>
        <dbReference type="ARBA" id="ARBA00004651"/>
    </source>
</evidence>
<evidence type="ECO:0000256" key="2">
    <source>
        <dbReference type="ARBA" id="ARBA00022448"/>
    </source>
</evidence>
<keyword evidence="3" id="KW-1003">Cell membrane</keyword>
<dbReference type="InterPro" id="IPR036259">
    <property type="entry name" value="MFS_trans_sf"/>
</dbReference>
<feature type="transmembrane region" description="Helical" evidence="7">
    <location>
        <begin position="206"/>
        <end position="239"/>
    </location>
</feature>
<dbReference type="KEGG" id="hpse:HPF_02915"/>